<dbReference type="PROSITE" id="PS51257">
    <property type="entry name" value="PROKAR_LIPOPROTEIN"/>
    <property type="match status" value="1"/>
</dbReference>
<feature type="signal peptide" evidence="1">
    <location>
        <begin position="1"/>
        <end position="23"/>
    </location>
</feature>
<proteinExistence type="predicted"/>
<evidence type="ECO:0000313" key="2">
    <source>
        <dbReference type="EMBL" id="SEW52823.1"/>
    </source>
</evidence>
<dbReference type="AlphaFoldDB" id="A0A1I0S9G9"/>
<evidence type="ECO:0008006" key="4">
    <source>
        <dbReference type="Google" id="ProtNLM"/>
    </source>
</evidence>
<reference evidence="3" key="1">
    <citation type="submission" date="2016-10" db="EMBL/GenBank/DDBJ databases">
        <authorList>
            <person name="Varghese N."/>
            <person name="Submissions S."/>
        </authorList>
    </citation>
    <scope>NUCLEOTIDE SEQUENCE [LARGE SCALE GENOMIC DNA]</scope>
    <source>
        <strain evidence="3">DSM 3695</strain>
    </source>
</reference>
<dbReference type="RefSeq" id="WP_089899730.1">
    <property type="nucleotide sequence ID" value="NZ_FOJG01000002.1"/>
</dbReference>
<sequence length="254" mass="28444">MFQFSFKKYFNAGLLAGGIMLLAASCKKDVPVAQFPASLTIVNGINDNTSFFTTYFGTTRPKYYIYLSYVGSGRSLDYATDKMDLPLTLFRNFDTLQPKPFVVNNLKLEPGGIFTHFVYGSPTQVKQKTVKEQLPSRSLNDSVANLRIINLFENRPIDVLQLEPEAKVMVSNLAYEQLTGFIKVPTTMAVKNYRFEVRDHATGVKLATLSEENILSGTASPNNNWLFRARTMLVTGTWSSESVFSVRATSIGHF</sequence>
<dbReference type="STRING" id="29529.SAMN04488122_5147"/>
<accession>A0A1I0S9G9</accession>
<dbReference type="OrthoDB" id="650598at2"/>
<gene>
    <name evidence="2" type="ORF">SAMN04488122_5147</name>
</gene>
<name>A0A1I0S9G9_9BACT</name>
<evidence type="ECO:0000313" key="3">
    <source>
        <dbReference type="Proteomes" id="UP000199310"/>
    </source>
</evidence>
<evidence type="ECO:0000256" key="1">
    <source>
        <dbReference type="SAM" id="SignalP"/>
    </source>
</evidence>
<organism evidence="2 3">
    <name type="scientific">Chitinophaga arvensicola</name>
    <dbReference type="NCBI Taxonomy" id="29529"/>
    <lineage>
        <taxon>Bacteria</taxon>
        <taxon>Pseudomonadati</taxon>
        <taxon>Bacteroidota</taxon>
        <taxon>Chitinophagia</taxon>
        <taxon>Chitinophagales</taxon>
        <taxon>Chitinophagaceae</taxon>
        <taxon>Chitinophaga</taxon>
    </lineage>
</organism>
<keyword evidence="1" id="KW-0732">Signal</keyword>
<protein>
    <recommendedName>
        <fullName evidence="4">DUF4397 domain-containing protein</fullName>
    </recommendedName>
</protein>
<feature type="chain" id="PRO_5011498008" description="DUF4397 domain-containing protein" evidence="1">
    <location>
        <begin position="24"/>
        <end position="254"/>
    </location>
</feature>
<dbReference type="Proteomes" id="UP000199310">
    <property type="component" value="Unassembled WGS sequence"/>
</dbReference>
<dbReference type="EMBL" id="FOJG01000002">
    <property type="protein sequence ID" value="SEW52823.1"/>
    <property type="molecule type" value="Genomic_DNA"/>
</dbReference>
<keyword evidence="3" id="KW-1185">Reference proteome</keyword>